<dbReference type="AlphaFoldDB" id="A0AAD7HGM2"/>
<keyword evidence="8" id="KW-1185">Reference proteome</keyword>
<evidence type="ECO:0000256" key="1">
    <source>
        <dbReference type="ARBA" id="ARBA00022723"/>
    </source>
</evidence>
<feature type="domain" description="MYND-type" evidence="5">
    <location>
        <begin position="20"/>
        <end position="61"/>
    </location>
</feature>
<evidence type="ECO:0000313" key="6">
    <source>
        <dbReference type="EMBL" id="KAJ7719696.1"/>
    </source>
</evidence>
<dbReference type="InterPro" id="IPR002893">
    <property type="entry name" value="Znf_MYND"/>
</dbReference>
<evidence type="ECO:0000256" key="2">
    <source>
        <dbReference type="ARBA" id="ARBA00022771"/>
    </source>
</evidence>
<evidence type="ECO:0000259" key="5">
    <source>
        <dbReference type="PROSITE" id="PS50865"/>
    </source>
</evidence>
<dbReference type="Gene3D" id="6.10.140.2220">
    <property type="match status" value="1"/>
</dbReference>
<keyword evidence="3" id="KW-0862">Zinc</keyword>
<dbReference type="GO" id="GO:0008270">
    <property type="term" value="F:zinc ion binding"/>
    <property type="evidence" value="ECO:0007669"/>
    <property type="project" value="UniProtKB-KW"/>
</dbReference>
<name>A0AAD7HGM2_9AGAR</name>
<protein>
    <recommendedName>
        <fullName evidence="5">MYND-type domain-containing protein</fullName>
    </recommendedName>
</protein>
<dbReference type="EMBL" id="JARJLG010000017">
    <property type="protein sequence ID" value="KAJ7773747.1"/>
    <property type="molecule type" value="Genomic_DNA"/>
</dbReference>
<organism evidence="6 8">
    <name type="scientific">Mycena maculata</name>
    <dbReference type="NCBI Taxonomy" id="230809"/>
    <lineage>
        <taxon>Eukaryota</taxon>
        <taxon>Fungi</taxon>
        <taxon>Dikarya</taxon>
        <taxon>Basidiomycota</taxon>
        <taxon>Agaricomycotina</taxon>
        <taxon>Agaricomycetes</taxon>
        <taxon>Agaricomycetidae</taxon>
        <taxon>Agaricales</taxon>
        <taxon>Marasmiineae</taxon>
        <taxon>Mycenaceae</taxon>
        <taxon>Mycena</taxon>
    </lineage>
</organism>
<evidence type="ECO:0000313" key="7">
    <source>
        <dbReference type="EMBL" id="KAJ7773747.1"/>
    </source>
</evidence>
<keyword evidence="1" id="KW-0479">Metal-binding</keyword>
<gene>
    <name evidence="6" type="ORF">DFH07DRAFT_859124</name>
    <name evidence="7" type="ORF">DFH07DRAFT_937408</name>
</gene>
<dbReference type="EMBL" id="JARJLG010000288">
    <property type="protein sequence ID" value="KAJ7719696.1"/>
    <property type="molecule type" value="Genomic_DNA"/>
</dbReference>
<dbReference type="PROSITE" id="PS50865">
    <property type="entry name" value="ZF_MYND_2"/>
    <property type="match status" value="1"/>
</dbReference>
<dbReference type="Pfam" id="PF01753">
    <property type="entry name" value="zf-MYND"/>
    <property type="match status" value="1"/>
</dbReference>
<comment type="caution">
    <text evidence="6">The sequence shown here is derived from an EMBL/GenBank/DDBJ whole genome shotgun (WGS) entry which is preliminary data.</text>
</comment>
<dbReference type="Proteomes" id="UP001215280">
    <property type="component" value="Unassembled WGS sequence"/>
</dbReference>
<dbReference type="SUPFAM" id="SSF144232">
    <property type="entry name" value="HIT/MYND zinc finger-like"/>
    <property type="match status" value="1"/>
</dbReference>
<evidence type="ECO:0000256" key="4">
    <source>
        <dbReference type="PROSITE-ProRule" id="PRU00134"/>
    </source>
</evidence>
<sequence length="250" mass="27768">MPKYSAESVTHKITEHSCKLPACSNSKLQGKVMRLCAQCKSVHYCSTDCQRADWPNHKQLCKRLAAARDTEESEGNGDLAEDFAAWQAAMGPLLLTWICTYGLTVYRHPENIRTKFIFLSLKARAERPFTPLKMFEYGSITVLDMSALDGLLGGSAQDIKDHISESDKQVKAKGKAGTALVIVSVKRPGGSGPPFVRVVPVVLRMEELAQDEFMGWENMAKDIINEGRSIKHRVAKLEKSGQLEDAIVRM</sequence>
<keyword evidence="2 4" id="KW-0863">Zinc-finger</keyword>
<evidence type="ECO:0000256" key="3">
    <source>
        <dbReference type="ARBA" id="ARBA00022833"/>
    </source>
</evidence>
<reference evidence="6" key="1">
    <citation type="submission" date="2023-03" db="EMBL/GenBank/DDBJ databases">
        <title>Massive genome expansion in bonnet fungi (Mycena s.s.) driven by repeated elements and novel gene families across ecological guilds.</title>
        <authorList>
            <consortium name="Lawrence Berkeley National Laboratory"/>
            <person name="Harder C.B."/>
            <person name="Miyauchi S."/>
            <person name="Viragh M."/>
            <person name="Kuo A."/>
            <person name="Thoen E."/>
            <person name="Andreopoulos B."/>
            <person name="Lu D."/>
            <person name="Skrede I."/>
            <person name="Drula E."/>
            <person name="Henrissat B."/>
            <person name="Morin E."/>
            <person name="Kohler A."/>
            <person name="Barry K."/>
            <person name="LaButti K."/>
            <person name="Morin E."/>
            <person name="Salamov A."/>
            <person name="Lipzen A."/>
            <person name="Mereny Z."/>
            <person name="Hegedus B."/>
            <person name="Baldrian P."/>
            <person name="Stursova M."/>
            <person name="Weitz H."/>
            <person name="Taylor A."/>
            <person name="Grigoriev I.V."/>
            <person name="Nagy L.G."/>
            <person name="Martin F."/>
            <person name="Kauserud H."/>
        </authorList>
    </citation>
    <scope>NUCLEOTIDE SEQUENCE</scope>
    <source>
        <strain evidence="6">CBHHK188m</strain>
    </source>
</reference>
<evidence type="ECO:0000313" key="8">
    <source>
        <dbReference type="Proteomes" id="UP001215280"/>
    </source>
</evidence>
<proteinExistence type="predicted"/>
<accession>A0AAD7HGM2</accession>